<dbReference type="PANTHER" id="PTHR22807:SF34">
    <property type="entry name" value="TRNA (CYTOSINE(72)-C(5))-METHYLTRANSFERASE NSUN6"/>
    <property type="match status" value="1"/>
</dbReference>
<evidence type="ECO:0000256" key="2">
    <source>
        <dbReference type="ARBA" id="ARBA00022603"/>
    </source>
</evidence>
<dbReference type="CDD" id="cd02440">
    <property type="entry name" value="AdoMet_MTases"/>
    <property type="match status" value="1"/>
</dbReference>
<keyword evidence="5 6" id="KW-0694">RNA-binding</keyword>
<evidence type="ECO:0000256" key="6">
    <source>
        <dbReference type="PROSITE-ProRule" id="PRU01023"/>
    </source>
</evidence>
<evidence type="ECO:0000256" key="5">
    <source>
        <dbReference type="ARBA" id="ARBA00022884"/>
    </source>
</evidence>
<keyword evidence="3 6" id="KW-0808">Transferase</keyword>
<feature type="binding site" evidence="6">
    <location>
        <position position="259"/>
    </location>
    <ligand>
        <name>S-adenosyl-L-methionine</name>
        <dbReference type="ChEBI" id="CHEBI:59789"/>
    </ligand>
</feature>
<keyword evidence="8" id="KW-1185">Reference proteome</keyword>
<dbReference type="InterPro" id="IPR018314">
    <property type="entry name" value="RsmB/NOL1/NOP2-like_CS"/>
</dbReference>
<dbReference type="PROSITE" id="PS01153">
    <property type="entry name" value="NOL1_NOP2_SUN"/>
    <property type="match status" value="1"/>
</dbReference>
<evidence type="ECO:0000259" key="7">
    <source>
        <dbReference type="PROSITE" id="PS51686"/>
    </source>
</evidence>
<dbReference type="Pfam" id="PF01189">
    <property type="entry name" value="Methyltr_RsmB-F"/>
    <property type="match status" value="1"/>
</dbReference>
<dbReference type="CDD" id="cd21150">
    <property type="entry name" value="PUA_NSun6-like"/>
    <property type="match status" value="1"/>
</dbReference>
<dbReference type="PANTHER" id="PTHR22807">
    <property type="entry name" value="NOP2 YEAST -RELATED NOL1/NOP2/FMU SUN DOMAIN-CONTAINING"/>
    <property type="match status" value="1"/>
</dbReference>
<dbReference type="RefSeq" id="XP_023946918.2">
    <property type="nucleotide sequence ID" value="XM_024091150.2"/>
</dbReference>
<feature type="binding site" evidence="6">
    <location>
        <position position="232"/>
    </location>
    <ligand>
        <name>S-adenosyl-L-methionine</name>
        <dbReference type="ChEBI" id="CHEBI:59789"/>
    </ligand>
</feature>
<dbReference type="InterPro" id="IPR023267">
    <property type="entry name" value="RCMT"/>
</dbReference>
<feature type="domain" description="SAM-dependent MTase RsmB/NOP-type" evidence="7">
    <location>
        <begin position="115"/>
        <end position="417"/>
    </location>
</feature>
<keyword evidence="4 6" id="KW-0949">S-adenosyl-L-methionine</keyword>
<evidence type="ECO:0000256" key="1">
    <source>
        <dbReference type="ARBA" id="ARBA00007494"/>
    </source>
</evidence>
<evidence type="ECO:0000256" key="3">
    <source>
        <dbReference type="ARBA" id="ARBA00022679"/>
    </source>
</evidence>
<dbReference type="PROSITE" id="PS51686">
    <property type="entry name" value="SAM_MT_RSMB_NOP"/>
    <property type="match status" value="1"/>
</dbReference>
<dbReference type="GO" id="GO:0008173">
    <property type="term" value="F:RNA methyltransferase activity"/>
    <property type="evidence" value="ECO:0007669"/>
    <property type="project" value="InterPro"/>
</dbReference>
<dbReference type="PROSITE" id="PS50890">
    <property type="entry name" value="PUA"/>
    <property type="match status" value="1"/>
</dbReference>
<gene>
    <name evidence="9" type="primary">LOC112052173</name>
</gene>
<dbReference type="AlphaFoldDB" id="A0A6J1NPT9"/>
<evidence type="ECO:0000256" key="4">
    <source>
        <dbReference type="ARBA" id="ARBA00022691"/>
    </source>
</evidence>
<dbReference type="KEGG" id="bany:112052173"/>
<comment type="similarity">
    <text evidence="1 6">Belongs to the class I-like SAM-binding methyltransferase superfamily. RsmB/NOP family.</text>
</comment>
<proteinExistence type="inferred from homology"/>
<dbReference type="InterPro" id="IPR049560">
    <property type="entry name" value="MeTrfase_RsmB-F_NOP2_cat"/>
</dbReference>
<dbReference type="GeneID" id="112052173"/>
<dbReference type="SUPFAM" id="SSF53335">
    <property type="entry name" value="S-adenosyl-L-methionine-dependent methyltransferases"/>
    <property type="match status" value="1"/>
</dbReference>
<protein>
    <submittedName>
        <fullName evidence="9">tRNA (Cytosine(72)-C(5))-methyltransferase NSUN6</fullName>
    </submittedName>
</protein>
<organism evidence="8 9">
    <name type="scientific">Bicyclus anynana</name>
    <name type="common">Squinting bush brown butterfly</name>
    <dbReference type="NCBI Taxonomy" id="110368"/>
    <lineage>
        <taxon>Eukaryota</taxon>
        <taxon>Metazoa</taxon>
        <taxon>Ecdysozoa</taxon>
        <taxon>Arthropoda</taxon>
        <taxon>Hexapoda</taxon>
        <taxon>Insecta</taxon>
        <taxon>Pterygota</taxon>
        <taxon>Neoptera</taxon>
        <taxon>Endopterygota</taxon>
        <taxon>Lepidoptera</taxon>
        <taxon>Glossata</taxon>
        <taxon>Ditrysia</taxon>
        <taxon>Papilionoidea</taxon>
        <taxon>Nymphalidae</taxon>
        <taxon>Satyrinae</taxon>
        <taxon>Satyrini</taxon>
        <taxon>Mycalesina</taxon>
        <taxon>Bicyclus</taxon>
    </lineage>
</organism>
<dbReference type="GO" id="GO:0003723">
    <property type="term" value="F:RNA binding"/>
    <property type="evidence" value="ECO:0007669"/>
    <property type="project" value="UniProtKB-UniRule"/>
</dbReference>
<dbReference type="InterPro" id="IPR001678">
    <property type="entry name" value="MeTrfase_RsmB-F_NOP2_dom"/>
</dbReference>
<dbReference type="Gene3D" id="3.40.50.150">
    <property type="entry name" value="Vaccinia Virus protein VP39"/>
    <property type="match status" value="1"/>
</dbReference>
<keyword evidence="2 6" id="KW-0489">Methyltransferase</keyword>
<dbReference type="GO" id="GO:0001510">
    <property type="term" value="P:RNA methylation"/>
    <property type="evidence" value="ECO:0007669"/>
    <property type="project" value="InterPro"/>
</dbReference>
<name>A0A6J1NPT9_BICAN</name>
<feature type="active site" description="Nucleophile" evidence="6">
    <location>
        <position position="338"/>
    </location>
</feature>
<dbReference type="Proteomes" id="UP001652582">
    <property type="component" value="Chromosome 14"/>
</dbReference>
<dbReference type="OrthoDB" id="260824at2759"/>
<feature type="binding site" evidence="6">
    <location>
        <position position="287"/>
    </location>
    <ligand>
        <name>S-adenosyl-L-methionine</name>
        <dbReference type="ChEBI" id="CHEBI:59789"/>
    </ligand>
</feature>
<accession>A0A6J1NPT9</accession>
<evidence type="ECO:0000313" key="9">
    <source>
        <dbReference type="RefSeq" id="XP_023946918.2"/>
    </source>
</evidence>
<feature type="binding site" evidence="6">
    <location>
        <begin position="208"/>
        <end position="214"/>
    </location>
    <ligand>
        <name>S-adenosyl-L-methionine</name>
        <dbReference type="ChEBI" id="CHEBI:59789"/>
    </ligand>
</feature>
<sequence>MFLSSLQSWLSKAPNYTIFRVNKLANFDCNILQKFLEVQSKELNSSAIPKISFVKPDCIVIEQWPEGTAVERSSSEVIVDTMCGAAVLRGSHIYAPGVLGLPTNCKLDEKVDIYADLDGQCKRGLKLKYDGSKLYVGTGQLKMLRYELFDNEIQAYGVAIHMLLPASRLPVINETVCPKGQLLLQNFPSIVAGWVVDAKPYEHILDMCAAPGNKTTHLAEMSDNKALIMALDKTEQKVAKIKQTCETQGVTCVKAFVFDSRKCHSDEITDLKCPPFPSNTFDKVLLDAPCSGLGQRPQLKESKMSPKMLQSYKFVQRKLFGAAVRVLKVGGKLVYSTCTITVNENEGMVTWALENFPCIQLIPAEPFYGGPGLPDVGLSDDQRIMVQRFGPEEDSLRKVEDLSQNTIGFFIASFIKVSDHKINSGE</sequence>
<dbReference type="PRINTS" id="PR02008">
    <property type="entry name" value="RCMTFAMILY"/>
</dbReference>
<evidence type="ECO:0000313" key="8">
    <source>
        <dbReference type="Proteomes" id="UP001652582"/>
    </source>
</evidence>
<reference evidence="9" key="1">
    <citation type="submission" date="2025-08" db="UniProtKB">
        <authorList>
            <consortium name="RefSeq"/>
        </authorList>
    </citation>
    <scope>IDENTIFICATION</scope>
</reference>
<dbReference type="InterPro" id="IPR029063">
    <property type="entry name" value="SAM-dependent_MTases_sf"/>
</dbReference>